<feature type="transmembrane region" description="Helical" evidence="2">
    <location>
        <begin position="20"/>
        <end position="39"/>
    </location>
</feature>
<reference evidence="4" key="1">
    <citation type="journal article" date="2019" name="Int. J. Syst. Evol. Microbiol.">
        <title>The Global Catalogue of Microorganisms (GCM) 10K type strain sequencing project: providing services to taxonomists for standard genome sequencing and annotation.</title>
        <authorList>
            <consortium name="The Broad Institute Genomics Platform"/>
            <consortium name="The Broad Institute Genome Sequencing Center for Infectious Disease"/>
            <person name="Wu L."/>
            <person name="Ma J."/>
        </authorList>
    </citation>
    <scope>NUCLEOTIDE SEQUENCE [LARGE SCALE GENOMIC DNA]</scope>
    <source>
        <strain evidence="4">CGMCC 1.10130</strain>
    </source>
</reference>
<evidence type="ECO:0000313" key="4">
    <source>
        <dbReference type="Proteomes" id="UP000619743"/>
    </source>
</evidence>
<keyword evidence="2" id="KW-0472">Membrane</keyword>
<feature type="transmembrane region" description="Helical" evidence="2">
    <location>
        <begin position="107"/>
        <end position="125"/>
    </location>
</feature>
<feature type="compositionally biased region" description="Polar residues" evidence="1">
    <location>
        <begin position="235"/>
        <end position="253"/>
    </location>
</feature>
<feature type="region of interest" description="Disordered" evidence="1">
    <location>
        <begin position="235"/>
        <end position="261"/>
    </location>
</feature>
<feature type="transmembrane region" description="Helical" evidence="2">
    <location>
        <begin position="168"/>
        <end position="190"/>
    </location>
</feature>
<protein>
    <submittedName>
        <fullName evidence="3">Uncharacterized protein</fullName>
    </submittedName>
</protein>
<feature type="transmembrane region" description="Helical" evidence="2">
    <location>
        <begin position="202"/>
        <end position="221"/>
    </location>
</feature>
<dbReference type="EMBL" id="BMDX01000006">
    <property type="protein sequence ID" value="GGA75427.1"/>
    <property type="molecule type" value="Genomic_DNA"/>
</dbReference>
<accession>A0A8J2U4M3</accession>
<keyword evidence="2" id="KW-1133">Transmembrane helix</keyword>
<organism evidence="3 4">
    <name type="scientific">Neiella marina</name>
    <dbReference type="NCBI Taxonomy" id="508461"/>
    <lineage>
        <taxon>Bacteria</taxon>
        <taxon>Pseudomonadati</taxon>
        <taxon>Pseudomonadota</taxon>
        <taxon>Gammaproteobacteria</taxon>
        <taxon>Alteromonadales</taxon>
        <taxon>Echinimonadaceae</taxon>
        <taxon>Neiella</taxon>
    </lineage>
</organism>
<sequence>MLAMEPTEVTTLIDTFKSNAGAGILLLLYYLVLYGGRIIEGLGLNRNKGHRASDIKNRLEVIQLKIELEQKKRESGLSAETLAAIEAETLEQLGPKDGRQFTNQQKFIAIPLLILLAIVTVSELRDAQATGEDPFDSLIGSAFFAMVIVVGFWGIEHLQKVKSRRARAFGFIAFWTFGFFVIGAFIGAIMEEVTGVLLTSEDYGGIYLLVAFAVSLGFGLANRLPGMRAVEQPSVNLQNPGRKTEVDNNTTGINDGGDQRT</sequence>
<evidence type="ECO:0000256" key="1">
    <source>
        <dbReference type="SAM" id="MobiDB-lite"/>
    </source>
</evidence>
<gene>
    <name evidence="3" type="ORF">GCM10011369_16630</name>
</gene>
<feature type="transmembrane region" description="Helical" evidence="2">
    <location>
        <begin position="137"/>
        <end position="156"/>
    </location>
</feature>
<name>A0A8J2U4M3_9GAMM</name>
<dbReference type="Proteomes" id="UP000619743">
    <property type="component" value="Unassembled WGS sequence"/>
</dbReference>
<comment type="caution">
    <text evidence="3">The sequence shown here is derived from an EMBL/GenBank/DDBJ whole genome shotgun (WGS) entry which is preliminary data.</text>
</comment>
<evidence type="ECO:0000256" key="2">
    <source>
        <dbReference type="SAM" id="Phobius"/>
    </source>
</evidence>
<keyword evidence="4" id="KW-1185">Reference proteome</keyword>
<keyword evidence="2" id="KW-0812">Transmembrane</keyword>
<proteinExistence type="predicted"/>
<dbReference type="AlphaFoldDB" id="A0A8J2U4M3"/>
<evidence type="ECO:0000313" key="3">
    <source>
        <dbReference type="EMBL" id="GGA75427.1"/>
    </source>
</evidence>